<gene>
    <name evidence="11" type="ORF">FCU45_03860</name>
</gene>
<comment type="similarity">
    <text evidence="2">Belongs to the TPS (TC 1.B.20) family.</text>
</comment>
<dbReference type="PANTHER" id="PTHR34597:SF1">
    <property type="entry name" value="HEME_HEMOPEXIN TRANSPORTER PROTEIN HUXB"/>
    <property type="match status" value="1"/>
</dbReference>
<keyword evidence="4" id="KW-1134">Transmembrane beta strand</keyword>
<evidence type="ECO:0000256" key="6">
    <source>
        <dbReference type="ARBA" id="ARBA00022927"/>
    </source>
</evidence>
<dbReference type="Gene3D" id="3.10.20.310">
    <property type="entry name" value="membrane protein fhac"/>
    <property type="match status" value="1"/>
</dbReference>
<keyword evidence="12" id="KW-1185">Reference proteome</keyword>
<keyword evidence="5" id="KW-0812">Transmembrane</keyword>
<dbReference type="InterPro" id="IPR013686">
    <property type="entry name" value="Polypept-transport_assoc_ShlB"/>
</dbReference>
<dbReference type="GO" id="GO:0008320">
    <property type="term" value="F:protein transmembrane transporter activity"/>
    <property type="evidence" value="ECO:0007669"/>
    <property type="project" value="TreeGrafter"/>
</dbReference>
<evidence type="ECO:0000256" key="7">
    <source>
        <dbReference type="ARBA" id="ARBA00023136"/>
    </source>
</evidence>
<evidence type="ECO:0000256" key="5">
    <source>
        <dbReference type="ARBA" id="ARBA00022692"/>
    </source>
</evidence>
<evidence type="ECO:0000256" key="1">
    <source>
        <dbReference type="ARBA" id="ARBA00004442"/>
    </source>
</evidence>
<dbReference type="InterPro" id="IPR034746">
    <property type="entry name" value="POTRA"/>
</dbReference>
<evidence type="ECO:0000313" key="12">
    <source>
        <dbReference type="Proteomes" id="UP000309561"/>
    </source>
</evidence>
<keyword evidence="9" id="KW-0732">Signal</keyword>
<dbReference type="OrthoDB" id="7209508at2"/>
<comment type="caution">
    <text evidence="11">The sequence shown here is derived from an EMBL/GenBank/DDBJ whole genome shotgun (WGS) entry which is preliminary data.</text>
</comment>
<sequence>MRNYKMLQKLKQSFLTLLLLASTLFAADIPDSGSILNEIKPSLKQLEKKAPPVIPMQEYKAPITGDDTLKVLVKKFEIQNNTVFSTEVLHDLIKEYEGKNLTILEIKKVADIITKYYRANGYFVARAYIPVQDLSDNIVRITVIEGVYGKFNINNSSKVKESTIKRYLSEFDNEEVISMDKLERQIFLINSLSGLQIVNAEIAPGETVGSSDFTITAEESKRVEGHISMDNYGNKYTGDERANIGATLNSPFGYGDALSIYILNSFTDELKYGRIAYSLPVGSDGVVTNIGLSKLKYTLGDSYKALDAHGEATLLEAGVSYPIIKTYTRSLDLKGEFVHRVMSDWMSGEKDKKSIDDFTLSLTSYETMNLFELPSSLLSVISFTHGHKSLKSQTAETNDAIVQSEGSFSKANLNLTHALGFSEKTLLTTRFNAQTSFTRNLDSSQELSVGGVYGTRAYSDNELSGDKGFFFSTELGYTLPAVQNLLHNMGLFYDTAKIWSNTNRWAGLSDNTRRLSDIGVSYNASYKSLNFKASYAHGFGSEATPVSQESRNKFLAQLFWLF</sequence>
<evidence type="ECO:0000256" key="3">
    <source>
        <dbReference type="ARBA" id="ARBA00022448"/>
    </source>
</evidence>
<dbReference type="InterPro" id="IPR005565">
    <property type="entry name" value="Hemolysn_activator_HlyB_C"/>
</dbReference>
<dbReference type="PROSITE" id="PS51779">
    <property type="entry name" value="POTRA"/>
    <property type="match status" value="1"/>
</dbReference>
<feature type="signal peptide" evidence="9">
    <location>
        <begin position="1"/>
        <end position="26"/>
    </location>
</feature>
<keyword evidence="8" id="KW-0998">Cell outer membrane</keyword>
<evidence type="ECO:0000256" key="4">
    <source>
        <dbReference type="ARBA" id="ARBA00022452"/>
    </source>
</evidence>
<keyword evidence="7" id="KW-0472">Membrane</keyword>
<keyword evidence="6" id="KW-0653">Protein transport</keyword>
<dbReference type="GO" id="GO:0098046">
    <property type="term" value="C:type V protein secretion system complex"/>
    <property type="evidence" value="ECO:0007669"/>
    <property type="project" value="TreeGrafter"/>
</dbReference>
<dbReference type="Gene3D" id="2.40.160.50">
    <property type="entry name" value="membrane protein fhac: a member of the omp85/tpsb transporter family"/>
    <property type="match status" value="1"/>
</dbReference>
<dbReference type="EMBL" id="SZPX01000002">
    <property type="protein sequence ID" value="TKI70430.1"/>
    <property type="molecule type" value="Genomic_DNA"/>
</dbReference>
<feature type="domain" description="POTRA" evidence="10">
    <location>
        <begin position="71"/>
        <end position="146"/>
    </location>
</feature>
<accession>A0A4U2ZA98</accession>
<comment type="subcellular location">
    <subcellularLocation>
        <location evidence="1">Cell outer membrane</location>
    </subcellularLocation>
</comment>
<evidence type="ECO:0000259" key="10">
    <source>
        <dbReference type="PROSITE" id="PS51779"/>
    </source>
</evidence>
<evidence type="ECO:0000313" key="11">
    <source>
        <dbReference type="EMBL" id="TKI70430.1"/>
    </source>
</evidence>
<dbReference type="PANTHER" id="PTHR34597">
    <property type="entry name" value="SLR1661 PROTEIN"/>
    <property type="match status" value="1"/>
</dbReference>
<feature type="chain" id="PRO_5020595902" evidence="9">
    <location>
        <begin position="27"/>
        <end position="562"/>
    </location>
</feature>
<reference evidence="11 12" key="1">
    <citation type="submission" date="2019-04" db="EMBL/GenBank/DDBJ databases">
        <title>Sulfurimonas crateris sp. nov. a facultative anaerobic sulfur-oxidizing chemolithautotrophic bacterium isolated from a terrestrial mud vulcano.</title>
        <authorList>
            <person name="Ratnikova N.M."/>
            <person name="Slobodkin A.I."/>
            <person name="Merkel A.Y."/>
            <person name="Novikov A."/>
            <person name="Bonch-Osmolovskaya E.A."/>
            <person name="Slobodkina G.B."/>
        </authorList>
    </citation>
    <scope>NUCLEOTIDE SEQUENCE [LARGE SCALE GENOMIC DNA]</scope>
    <source>
        <strain evidence="11 12">SN118</strain>
    </source>
</reference>
<keyword evidence="3" id="KW-0813">Transport</keyword>
<dbReference type="InterPro" id="IPR051544">
    <property type="entry name" value="TPS_OM_transporter"/>
</dbReference>
<evidence type="ECO:0000256" key="8">
    <source>
        <dbReference type="ARBA" id="ARBA00023237"/>
    </source>
</evidence>
<dbReference type="Proteomes" id="UP000309561">
    <property type="component" value="Unassembled WGS sequence"/>
</dbReference>
<organism evidence="11 12">
    <name type="scientific">Sulfurimonas crateris</name>
    <dbReference type="NCBI Taxonomy" id="2574727"/>
    <lineage>
        <taxon>Bacteria</taxon>
        <taxon>Pseudomonadati</taxon>
        <taxon>Campylobacterota</taxon>
        <taxon>Epsilonproteobacteria</taxon>
        <taxon>Campylobacterales</taxon>
        <taxon>Sulfurimonadaceae</taxon>
        <taxon>Sulfurimonas</taxon>
    </lineage>
</organism>
<dbReference type="AlphaFoldDB" id="A0A4U2ZA98"/>
<dbReference type="Pfam" id="PF08479">
    <property type="entry name" value="POTRA_2"/>
    <property type="match status" value="1"/>
</dbReference>
<evidence type="ECO:0000256" key="9">
    <source>
        <dbReference type="SAM" id="SignalP"/>
    </source>
</evidence>
<dbReference type="GO" id="GO:0009279">
    <property type="term" value="C:cell outer membrane"/>
    <property type="evidence" value="ECO:0007669"/>
    <property type="project" value="UniProtKB-SubCell"/>
</dbReference>
<proteinExistence type="inferred from homology"/>
<protein>
    <submittedName>
        <fullName evidence="11">ShlB/FhaC/HecB family hemolysin secretion/activation protein</fullName>
    </submittedName>
</protein>
<name>A0A4U2ZA98_9BACT</name>
<evidence type="ECO:0000256" key="2">
    <source>
        <dbReference type="ARBA" id="ARBA00009055"/>
    </source>
</evidence>
<dbReference type="Pfam" id="PF03865">
    <property type="entry name" value="ShlB"/>
    <property type="match status" value="1"/>
</dbReference>
<dbReference type="GO" id="GO:0046819">
    <property type="term" value="P:protein secretion by the type V secretion system"/>
    <property type="evidence" value="ECO:0007669"/>
    <property type="project" value="TreeGrafter"/>
</dbReference>